<evidence type="ECO:0000256" key="5">
    <source>
        <dbReference type="ARBA" id="ARBA00023136"/>
    </source>
</evidence>
<dbReference type="SMART" id="SM00849">
    <property type="entry name" value="Lactamase_B"/>
    <property type="match status" value="1"/>
</dbReference>
<feature type="transmembrane region" description="Helical" evidence="6">
    <location>
        <begin position="29"/>
        <end position="48"/>
    </location>
</feature>
<dbReference type="InterPro" id="IPR036866">
    <property type="entry name" value="RibonucZ/Hydroxyglut_hydro"/>
</dbReference>
<evidence type="ECO:0000256" key="2">
    <source>
        <dbReference type="ARBA" id="ARBA00022475"/>
    </source>
</evidence>
<dbReference type="Gene3D" id="3.60.15.10">
    <property type="entry name" value="Ribonuclease Z/Hydroxyacylglutathione hydrolase-like"/>
    <property type="match status" value="1"/>
</dbReference>
<evidence type="ECO:0000256" key="4">
    <source>
        <dbReference type="ARBA" id="ARBA00022989"/>
    </source>
</evidence>
<comment type="caution">
    <text evidence="9">The sequence shown here is derived from an EMBL/GenBank/DDBJ whole genome shotgun (WGS) entry which is preliminary data.</text>
</comment>
<accession>A0A0R2KZ87</accession>
<reference evidence="9 10" key="1">
    <citation type="journal article" date="2015" name="Genome Announc.">
        <title>Expanding the biotechnology potential of lactobacilli through comparative genomics of 213 strains and associated genera.</title>
        <authorList>
            <person name="Sun Z."/>
            <person name="Harris H.M."/>
            <person name="McCann A."/>
            <person name="Guo C."/>
            <person name="Argimon S."/>
            <person name="Zhang W."/>
            <person name="Yang X."/>
            <person name="Jeffery I.B."/>
            <person name="Cooney J.C."/>
            <person name="Kagawa T.F."/>
            <person name="Liu W."/>
            <person name="Song Y."/>
            <person name="Salvetti E."/>
            <person name="Wrobel A."/>
            <person name="Rasinkangas P."/>
            <person name="Parkhill J."/>
            <person name="Rea M.C."/>
            <person name="O'Sullivan O."/>
            <person name="Ritari J."/>
            <person name="Douillard F.P."/>
            <person name="Paul Ross R."/>
            <person name="Yang R."/>
            <person name="Briner A.E."/>
            <person name="Felis G.E."/>
            <person name="de Vos W.M."/>
            <person name="Barrangou R."/>
            <person name="Klaenhammer T.R."/>
            <person name="Caufield P.W."/>
            <person name="Cui Y."/>
            <person name="Zhang H."/>
            <person name="O'Toole P.W."/>
        </authorList>
    </citation>
    <scope>NUCLEOTIDE SEQUENCE [LARGE SCALE GENOMIC DNA]</scope>
    <source>
        <strain evidence="9 10">DSM 22696</strain>
    </source>
</reference>
<comment type="subcellular location">
    <subcellularLocation>
        <location evidence="1">Cell membrane</location>
        <topology evidence="1">Multi-pass membrane protein</topology>
    </subcellularLocation>
</comment>
<sequence length="754" mass="83866">MSGLVIGQQWWCAAGLIYLLIRVSRLGGVIAPISLLVVVFLSGSWFLWQNSQFDRLSWHEVQPRAVQLRVYPDDIQVSGNQLMVTGTTNERQHIRAFGRLKSATEARHINGIRQVTRWLVQGTNTLMSTARNKNQFDQHKQARLLKRHGQLEMTQWQVIPSKSRWWQLPIDRIHELRKTLLLRFAALPPTLSEYATNLLLGASDATFYEHNPGLQQLGLLHLFSISGMHIVYLVGLCRFLLARCGLTRETSYVLLACLLPAYALIAGGSATLVRAVLIGELGLLQPLISGGRHQLSGQDAWSWSLIGGLFLQPGVLLSLGGQLSYLLAFTLLVVSVETAWWQTWLMNLVGLPVILHAVYQIHLLSTPINLLIIPLFGWVIFPLVILATVTSAWLPGLTNMADMLLHGFSQLITWFGQLPGLITVGKLPLGLTVILLIVTLLLIDERKRRLHWFMLLTLCYGSAFLLLHFPLDGEVSFIDIGQGDSILLRDPFNRHVSLIDTGGRVGFARPAWTKGTEPPARVVTITVNYLHSRGITTLDDVNCSHQDADHIGDVGKLLQLMTVRRLTIPAGMRQSRGFQTKIAPYLKQTQVIELQAGRPVPNFPFTIYHPFTPGPGGNSDSVVLGAERNGCKFLFMGDLDQAGERAIMQQFPSLTVDVLKLGHHGSDTASSSEFIKQVHPQLSVISAGLANHYGHPKQSVLDTLQEQHIPSLNTADVGMISYEYYPWGNSHWHTMLPIRTPQAGSPKPSREPLP</sequence>
<protein>
    <submittedName>
        <fullName evidence="9">ComE operon protein 3</fullName>
    </submittedName>
    <submittedName>
        <fullName evidence="8">DNA internalization-related competence protein ComEC/Rec2</fullName>
    </submittedName>
</protein>
<evidence type="ECO:0000313" key="9">
    <source>
        <dbReference type="EMBL" id="KRN94859.1"/>
    </source>
</evidence>
<keyword evidence="3 6" id="KW-0812">Transmembrane</keyword>
<keyword evidence="4 6" id="KW-1133">Transmembrane helix</keyword>
<feature type="transmembrane region" description="Helical" evidence="6">
    <location>
        <begin position="414"/>
        <end position="443"/>
    </location>
</feature>
<dbReference type="CDD" id="cd07731">
    <property type="entry name" value="ComA-like_MBL-fold"/>
    <property type="match status" value="1"/>
</dbReference>
<feature type="transmembrane region" description="Helical" evidence="6">
    <location>
        <begin position="219"/>
        <end position="241"/>
    </location>
</feature>
<dbReference type="Pfam" id="PF03772">
    <property type="entry name" value="Competence"/>
    <property type="match status" value="1"/>
</dbReference>
<dbReference type="PATRIC" id="fig|348151.3.peg.406"/>
<feature type="transmembrane region" description="Helical" evidence="6">
    <location>
        <begin position="253"/>
        <end position="279"/>
    </location>
</feature>
<dbReference type="Proteomes" id="UP000321429">
    <property type="component" value="Unassembled WGS sequence"/>
</dbReference>
<dbReference type="PANTHER" id="PTHR30619">
    <property type="entry name" value="DNA INTERNALIZATION/COMPETENCE PROTEIN COMEC/REC2"/>
    <property type="match status" value="1"/>
</dbReference>
<feature type="transmembrane region" description="Helical" evidence="6">
    <location>
        <begin position="371"/>
        <end position="394"/>
    </location>
</feature>
<dbReference type="InterPro" id="IPR004797">
    <property type="entry name" value="Competence_ComEC/Rec2"/>
</dbReference>
<evidence type="ECO:0000313" key="10">
    <source>
        <dbReference type="Proteomes" id="UP000051139"/>
    </source>
</evidence>
<dbReference type="SUPFAM" id="SSF56281">
    <property type="entry name" value="Metallo-hydrolase/oxidoreductase"/>
    <property type="match status" value="1"/>
</dbReference>
<dbReference type="GO" id="GO:0005886">
    <property type="term" value="C:plasma membrane"/>
    <property type="evidence" value="ECO:0007669"/>
    <property type="project" value="UniProtKB-SubCell"/>
</dbReference>
<evidence type="ECO:0000256" key="6">
    <source>
        <dbReference type="SAM" id="Phobius"/>
    </source>
</evidence>
<proteinExistence type="predicted"/>
<evidence type="ECO:0000313" key="8">
    <source>
        <dbReference type="EMBL" id="GEK28430.1"/>
    </source>
</evidence>
<gene>
    <name evidence="8" type="primary">comEC</name>
    <name evidence="9" type="ORF">IV55_GL000400</name>
    <name evidence="8" type="ORF">LSI01_07410</name>
</gene>
<dbReference type="EMBL" id="JQCB01000012">
    <property type="protein sequence ID" value="KRN94859.1"/>
    <property type="molecule type" value="Genomic_DNA"/>
</dbReference>
<organism evidence="9 10">
    <name type="scientific">Furfurilactobacillus siliginis</name>
    <dbReference type="NCBI Taxonomy" id="348151"/>
    <lineage>
        <taxon>Bacteria</taxon>
        <taxon>Bacillati</taxon>
        <taxon>Bacillota</taxon>
        <taxon>Bacilli</taxon>
        <taxon>Lactobacillales</taxon>
        <taxon>Lactobacillaceae</taxon>
        <taxon>Furfurilactobacillus</taxon>
    </lineage>
</organism>
<name>A0A0R2KZ87_9LACO</name>
<dbReference type="STRING" id="348151.IV55_GL000400"/>
<dbReference type="OrthoDB" id="9761531at2"/>
<dbReference type="PANTHER" id="PTHR30619:SF7">
    <property type="entry name" value="BETA-LACTAMASE DOMAIN PROTEIN"/>
    <property type="match status" value="1"/>
</dbReference>
<evidence type="ECO:0000313" key="11">
    <source>
        <dbReference type="Proteomes" id="UP000321429"/>
    </source>
</evidence>
<evidence type="ECO:0000256" key="3">
    <source>
        <dbReference type="ARBA" id="ARBA00022692"/>
    </source>
</evidence>
<keyword evidence="2" id="KW-1003">Cell membrane</keyword>
<keyword evidence="10" id="KW-1185">Reference proteome</keyword>
<dbReference type="NCBIfam" id="TIGR00360">
    <property type="entry name" value="ComEC_N-term"/>
    <property type="match status" value="1"/>
</dbReference>
<dbReference type="InterPro" id="IPR001279">
    <property type="entry name" value="Metallo-B-lactamas"/>
</dbReference>
<dbReference type="Proteomes" id="UP000051139">
    <property type="component" value="Unassembled WGS sequence"/>
</dbReference>
<feature type="domain" description="Metallo-beta-lactamase" evidence="7">
    <location>
        <begin position="482"/>
        <end position="689"/>
    </location>
</feature>
<dbReference type="EMBL" id="BJUD01000010">
    <property type="protein sequence ID" value="GEK28430.1"/>
    <property type="molecule type" value="Genomic_DNA"/>
</dbReference>
<dbReference type="InterPro" id="IPR004477">
    <property type="entry name" value="ComEC_N"/>
</dbReference>
<dbReference type="NCBIfam" id="TIGR00361">
    <property type="entry name" value="ComEC_Rec2"/>
    <property type="match status" value="1"/>
</dbReference>
<dbReference type="GO" id="GO:0030420">
    <property type="term" value="P:establishment of competence for transformation"/>
    <property type="evidence" value="ECO:0007669"/>
    <property type="project" value="InterPro"/>
</dbReference>
<keyword evidence="5 6" id="KW-0472">Membrane</keyword>
<feature type="transmembrane region" description="Helical" evidence="6">
    <location>
        <begin position="450"/>
        <end position="471"/>
    </location>
</feature>
<dbReference type="Pfam" id="PF00753">
    <property type="entry name" value="Lactamase_B"/>
    <property type="match status" value="1"/>
</dbReference>
<dbReference type="RefSeq" id="WP_057811095.1">
    <property type="nucleotide sequence ID" value="NZ_BJUD01000010.1"/>
</dbReference>
<dbReference type="AlphaFoldDB" id="A0A0R2KZ87"/>
<evidence type="ECO:0000256" key="1">
    <source>
        <dbReference type="ARBA" id="ARBA00004651"/>
    </source>
</evidence>
<reference evidence="8 11" key="2">
    <citation type="submission" date="2019-07" db="EMBL/GenBank/DDBJ databases">
        <title>Whole genome shotgun sequence of Lactobacillus siliginis NBRC 101315.</title>
        <authorList>
            <person name="Hosoyama A."/>
            <person name="Uohara A."/>
            <person name="Ohji S."/>
            <person name="Ichikawa N."/>
        </authorList>
    </citation>
    <scope>NUCLEOTIDE SEQUENCE [LARGE SCALE GENOMIC DNA]</scope>
    <source>
        <strain evidence="8 11">NBRC 101315</strain>
    </source>
</reference>
<evidence type="ECO:0000259" key="7">
    <source>
        <dbReference type="SMART" id="SM00849"/>
    </source>
</evidence>
<dbReference type="InterPro" id="IPR052159">
    <property type="entry name" value="Competence_DNA_uptake"/>
</dbReference>
<dbReference type="InterPro" id="IPR035681">
    <property type="entry name" value="ComA-like_MBL"/>
</dbReference>